<comment type="cofactor">
    <cofactor evidence="1 15">
        <name>Mg(2+)</name>
        <dbReference type="ChEBI" id="CHEBI:18420"/>
    </cofactor>
</comment>
<dbReference type="EC" id="4.1.3.27" evidence="5 15"/>
<evidence type="ECO:0000256" key="10">
    <source>
        <dbReference type="ARBA" id="ARBA00022842"/>
    </source>
</evidence>
<dbReference type="UniPathway" id="UPA00035">
    <property type="reaction ID" value="UER00040"/>
</dbReference>
<comment type="pathway">
    <text evidence="2 15">Amino-acid biosynthesis; L-tryptophan biosynthesis; L-tryptophan from chorismate: step 1/5.</text>
</comment>
<evidence type="ECO:0000256" key="14">
    <source>
        <dbReference type="ARBA" id="ARBA00047683"/>
    </source>
</evidence>
<evidence type="ECO:0000256" key="8">
    <source>
        <dbReference type="ARBA" id="ARBA00022723"/>
    </source>
</evidence>
<evidence type="ECO:0000256" key="3">
    <source>
        <dbReference type="ARBA" id="ARBA00009562"/>
    </source>
</evidence>
<dbReference type="PANTHER" id="PTHR11236">
    <property type="entry name" value="AMINOBENZOATE/ANTHRANILATE SYNTHASE"/>
    <property type="match status" value="1"/>
</dbReference>
<evidence type="ECO:0000313" key="19">
    <source>
        <dbReference type="Proteomes" id="UP000002620"/>
    </source>
</evidence>
<dbReference type="KEGG" id="adg:Adeg_1162"/>
<protein>
    <recommendedName>
        <fullName evidence="6 15">Anthranilate synthase component 1</fullName>
        <ecNumber evidence="5 15">4.1.3.27</ecNumber>
    </recommendedName>
</protein>
<dbReference type="PANTHER" id="PTHR11236:SF48">
    <property type="entry name" value="ISOCHORISMATE SYNTHASE MENF"/>
    <property type="match status" value="1"/>
</dbReference>
<evidence type="ECO:0000256" key="13">
    <source>
        <dbReference type="ARBA" id="ARBA00025634"/>
    </source>
</evidence>
<evidence type="ECO:0000256" key="11">
    <source>
        <dbReference type="ARBA" id="ARBA00023141"/>
    </source>
</evidence>
<dbReference type="Proteomes" id="UP000002620">
    <property type="component" value="Chromosome"/>
</dbReference>
<dbReference type="Pfam" id="PF00425">
    <property type="entry name" value="Chorismate_bind"/>
    <property type="match status" value="1"/>
</dbReference>
<evidence type="ECO:0000256" key="5">
    <source>
        <dbReference type="ARBA" id="ARBA00012266"/>
    </source>
</evidence>
<dbReference type="InterPro" id="IPR006805">
    <property type="entry name" value="Anth_synth_I_N"/>
</dbReference>
<keyword evidence="19" id="KW-1185">Reference proteome</keyword>
<evidence type="ECO:0000256" key="15">
    <source>
        <dbReference type="RuleBase" id="RU364045"/>
    </source>
</evidence>
<dbReference type="GO" id="GO:0000162">
    <property type="term" value="P:L-tryptophan biosynthetic process"/>
    <property type="evidence" value="ECO:0007669"/>
    <property type="project" value="UniProtKB-UniPathway"/>
</dbReference>
<reference evidence="18 19" key="1">
    <citation type="submission" date="2009-10" db="EMBL/GenBank/DDBJ databases">
        <title>Complete sequence of chromosome of Ammonifex degensii KC4.</title>
        <authorList>
            <consortium name="US DOE Joint Genome Institute"/>
            <person name="Kerfeld C."/>
            <person name="Goodner B."/>
            <person name="Huber H."/>
            <person name="Stetter K."/>
            <person name="Lucas S."/>
            <person name="Copeland A."/>
            <person name="Lapidus A."/>
            <person name="Glavina del Rio T."/>
            <person name="Dalin E."/>
            <person name="Tice H."/>
            <person name="Bruce D."/>
            <person name="Goodwin L."/>
            <person name="Pitluck S."/>
            <person name="Saunders E."/>
            <person name="Brettin T."/>
            <person name="Detter J.C."/>
            <person name="Han C."/>
            <person name="Larimer F."/>
            <person name="Land M."/>
            <person name="Hauser L."/>
            <person name="Kyrpides N."/>
            <person name="Ovchinnikova G."/>
            <person name="Richardson P."/>
        </authorList>
    </citation>
    <scope>NUCLEOTIDE SEQUENCE [LARGE SCALE GENOMIC DNA]</scope>
    <source>
        <strain evidence="19">DSM 10501 / KC4</strain>
    </source>
</reference>
<keyword evidence="10 15" id="KW-0460">Magnesium</keyword>
<keyword evidence="11 15" id="KW-0057">Aromatic amino acid biosynthesis</keyword>
<dbReference type="PRINTS" id="PR00095">
    <property type="entry name" value="ANTSNTHASEI"/>
</dbReference>
<sequence>MFLPRPDEYRELGRRYRVVPVFRRMVADLETPIGAYKKLSPSPAYLLESVTGGEVLGRYSFLGFRPFLTFRAKGREVEIVQGEETRVEGNPFTILSRLMEELRGPSLPDLPRFYGGAVGYFGYDLVRHLERLPEKAVDDLALPDIYLLFTRRVLIFDHVRRELTIVVNTLPANDPKKEYRRAAEEIEETLELLQRPLPCEYGVPESPALPSPVSNFSRDAFCAAVRYLKERIAAGDALQVVLSQRFELPAPADPFAAYRRLRAINPSPYLFYLDFGEPVVAGSSPEMLVRVEGRTVTTRPIAGTRPRGRSPEEDAQLEKELLEDPKERAEHLMLVDLGRNDVGRIARPGTVKVTEFMRIEKYSHVMHLVSEVQGLLPPSLSALEALTASFPAGTVTGAPKVKAMELIEELEPTRRGIYAGAVGYLSFTGNLDTCITIRTMVFCRGKVFVQAGAGIVADSEPEREFMETCAKARALLATLGKEERR</sequence>
<evidence type="ECO:0000256" key="12">
    <source>
        <dbReference type="ARBA" id="ARBA00023239"/>
    </source>
</evidence>
<comment type="similarity">
    <text evidence="3 15">Belongs to the anthranilate synthase component I family.</text>
</comment>
<evidence type="ECO:0000256" key="6">
    <source>
        <dbReference type="ARBA" id="ARBA00020653"/>
    </source>
</evidence>
<evidence type="ECO:0000256" key="2">
    <source>
        <dbReference type="ARBA" id="ARBA00004873"/>
    </source>
</evidence>
<proteinExistence type="inferred from homology"/>
<dbReference type="InterPro" id="IPR015890">
    <property type="entry name" value="Chorismate_C"/>
</dbReference>
<dbReference type="InterPro" id="IPR005801">
    <property type="entry name" value="ADC_synthase"/>
</dbReference>
<evidence type="ECO:0000313" key="18">
    <source>
        <dbReference type="EMBL" id="ACX52279.1"/>
    </source>
</evidence>
<dbReference type="Gene3D" id="3.60.120.10">
    <property type="entry name" value="Anthranilate synthase"/>
    <property type="match status" value="1"/>
</dbReference>
<feature type="domain" description="Anthranilate synthase component I N-terminal" evidence="17">
    <location>
        <begin position="28"/>
        <end position="165"/>
    </location>
</feature>
<accession>C9RDF2</accession>
<dbReference type="InterPro" id="IPR019999">
    <property type="entry name" value="Anth_synth_I-like"/>
</dbReference>
<dbReference type="eggNOG" id="COG0147">
    <property type="taxonomic scope" value="Bacteria"/>
</dbReference>
<keyword evidence="12 15" id="KW-0456">Lyase</keyword>
<dbReference type="AlphaFoldDB" id="C9RDF2"/>
<comment type="subunit">
    <text evidence="4 15">Heterotetramer consisting of two non-identical subunits: a beta subunit (TrpG) and a large alpha subunit (TrpE).</text>
</comment>
<evidence type="ECO:0000256" key="7">
    <source>
        <dbReference type="ARBA" id="ARBA00022605"/>
    </source>
</evidence>
<keyword evidence="9 15" id="KW-0822">Tryptophan biosynthesis</keyword>
<evidence type="ECO:0000256" key="1">
    <source>
        <dbReference type="ARBA" id="ARBA00001946"/>
    </source>
</evidence>
<dbReference type="GO" id="GO:0004049">
    <property type="term" value="F:anthranilate synthase activity"/>
    <property type="evidence" value="ECO:0007669"/>
    <property type="project" value="UniProtKB-EC"/>
</dbReference>
<evidence type="ECO:0000259" key="16">
    <source>
        <dbReference type="Pfam" id="PF00425"/>
    </source>
</evidence>
<dbReference type="NCBIfam" id="TIGR00564">
    <property type="entry name" value="trpE_most"/>
    <property type="match status" value="1"/>
</dbReference>
<comment type="catalytic activity">
    <reaction evidence="14 15">
        <text>chorismate + L-glutamine = anthranilate + pyruvate + L-glutamate + H(+)</text>
        <dbReference type="Rhea" id="RHEA:21732"/>
        <dbReference type="ChEBI" id="CHEBI:15361"/>
        <dbReference type="ChEBI" id="CHEBI:15378"/>
        <dbReference type="ChEBI" id="CHEBI:16567"/>
        <dbReference type="ChEBI" id="CHEBI:29748"/>
        <dbReference type="ChEBI" id="CHEBI:29985"/>
        <dbReference type="ChEBI" id="CHEBI:58359"/>
        <dbReference type="EC" id="4.1.3.27"/>
    </reaction>
</comment>
<name>C9RDF2_AMMDK</name>
<evidence type="ECO:0000256" key="4">
    <source>
        <dbReference type="ARBA" id="ARBA00011575"/>
    </source>
</evidence>
<feature type="domain" description="Chorismate-utilising enzyme C-terminal" evidence="16">
    <location>
        <begin position="218"/>
        <end position="471"/>
    </location>
</feature>
<keyword evidence="8 15" id="KW-0479">Metal-binding</keyword>
<gene>
    <name evidence="15" type="primary">trpE</name>
    <name evidence="18" type="ordered locus">Adeg_1162</name>
</gene>
<keyword evidence="7 15" id="KW-0028">Amino-acid biosynthesis</keyword>
<evidence type="ECO:0000256" key="9">
    <source>
        <dbReference type="ARBA" id="ARBA00022822"/>
    </source>
</evidence>
<dbReference type="RefSeq" id="WP_015739156.1">
    <property type="nucleotide sequence ID" value="NC_013385.1"/>
</dbReference>
<dbReference type="InterPro" id="IPR005256">
    <property type="entry name" value="Anth_synth_I_PabB"/>
</dbReference>
<dbReference type="GO" id="GO:0046872">
    <property type="term" value="F:metal ion binding"/>
    <property type="evidence" value="ECO:0007669"/>
    <property type="project" value="UniProtKB-KW"/>
</dbReference>
<comment type="function">
    <text evidence="13 15">Part of a heterotetrameric complex that catalyzes the two-step biosynthesis of anthranilate, an intermediate in the biosynthesis of L-tryptophan. In the first step, the glutamine-binding beta subunit (TrpG) of anthranilate synthase (AS) provides the glutamine amidotransferase activity which generates ammonia as a substrate that, along with chorismate, is used in the second step, catalyzed by the large alpha subunit of AS (TrpE) to produce anthranilate. In the absence of TrpG, TrpE can synthesize anthranilate directly from chorismate and high concentrations of ammonia.</text>
</comment>
<organism evidence="18 19">
    <name type="scientific">Ammonifex degensii (strain DSM 10501 / KC4)</name>
    <dbReference type="NCBI Taxonomy" id="429009"/>
    <lineage>
        <taxon>Bacteria</taxon>
        <taxon>Bacillati</taxon>
        <taxon>Bacillota</taxon>
        <taxon>Clostridia</taxon>
        <taxon>Thermoanaerobacterales</taxon>
        <taxon>Thermoanaerobacteraceae</taxon>
        <taxon>Ammonifex</taxon>
    </lineage>
</organism>
<dbReference type="EMBL" id="CP001785">
    <property type="protein sequence ID" value="ACX52279.1"/>
    <property type="molecule type" value="Genomic_DNA"/>
</dbReference>
<dbReference type="Pfam" id="PF04715">
    <property type="entry name" value="Anth_synt_I_N"/>
    <property type="match status" value="1"/>
</dbReference>
<evidence type="ECO:0000259" key="17">
    <source>
        <dbReference type="Pfam" id="PF04715"/>
    </source>
</evidence>
<dbReference type="OrthoDB" id="9803598at2"/>
<dbReference type="STRING" id="429009.Adeg_1162"/>
<dbReference type="HOGENOM" id="CLU_006493_9_3_9"/>
<dbReference type="SUPFAM" id="SSF56322">
    <property type="entry name" value="ADC synthase"/>
    <property type="match status" value="1"/>
</dbReference>